<evidence type="ECO:0000313" key="3">
    <source>
        <dbReference type="EMBL" id="QQX24549.1"/>
    </source>
</evidence>
<keyword evidence="1" id="KW-0812">Transmembrane</keyword>
<dbReference type="GeneID" id="62498398"/>
<evidence type="ECO:0000313" key="2">
    <source>
        <dbReference type="EMBL" id="KYD09214.1"/>
    </source>
</evidence>
<name>A0A150LAB1_9BACI</name>
<evidence type="ECO:0000313" key="5">
    <source>
        <dbReference type="Proteomes" id="UP000595512"/>
    </source>
</evidence>
<organism evidence="2 4">
    <name type="scientific">Heyndrickxia sporothermodurans</name>
    <dbReference type="NCBI Taxonomy" id="46224"/>
    <lineage>
        <taxon>Bacteria</taxon>
        <taxon>Bacillati</taxon>
        <taxon>Bacillota</taxon>
        <taxon>Bacilli</taxon>
        <taxon>Bacillales</taxon>
        <taxon>Bacillaceae</taxon>
        <taxon>Heyndrickxia</taxon>
    </lineage>
</organism>
<dbReference type="EMBL" id="LQYN01000025">
    <property type="protein sequence ID" value="KYD09214.1"/>
    <property type="molecule type" value="Genomic_DNA"/>
</dbReference>
<dbReference type="RefSeq" id="WP_066228507.1">
    <property type="nucleotide sequence ID" value="NZ_CP066701.1"/>
</dbReference>
<dbReference type="EMBL" id="CP066701">
    <property type="protein sequence ID" value="QQX24549.1"/>
    <property type="molecule type" value="Genomic_DNA"/>
</dbReference>
<gene>
    <name evidence="2" type="ORF">B4102_2480</name>
    <name evidence="3" type="ORF">JGZ69_17460</name>
</gene>
<feature type="transmembrane region" description="Helical" evidence="1">
    <location>
        <begin position="21"/>
        <end position="43"/>
    </location>
</feature>
<keyword evidence="1" id="KW-0472">Membrane</keyword>
<proteinExistence type="predicted"/>
<dbReference type="KEGG" id="hspo:JGZ69_17460"/>
<protein>
    <submittedName>
        <fullName evidence="3">Cytochrome c oxidase subunit 2A</fullName>
    </submittedName>
</protein>
<reference evidence="2 4" key="1">
    <citation type="submission" date="2016-01" db="EMBL/GenBank/DDBJ databases">
        <title>Genome Sequences of Twelve Sporeforming Bacillus Species Isolated from Foods.</title>
        <authorList>
            <person name="Berendsen E.M."/>
            <person name="Wells-Bennik M.H."/>
            <person name="Krawcyk A.O."/>
            <person name="De Jong A."/>
            <person name="Holsappel S."/>
            <person name="Eijlander R.T."/>
            <person name="Kuipers O.P."/>
        </authorList>
    </citation>
    <scope>NUCLEOTIDE SEQUENCE [LARGE SCALE GENOMIC DNA]</scope>
    <source>
        <strain evidence="2 4">B4102</strain>
    </source>
</reference>
<dbReference type="PATRIC" id="fig|46224.3.peg.1658"/>
<dbReference type="STRING" id="46224.B4102_2480"/>
<reference evidence="3 5" key="2">
    <citation type="submission" date="2020-12" db="EMBL/GenBank/DDBJ databases">
        <title>Taxonomic evaluation of the Bacillus sporothermodurans group of bacteria based on whole genome sequences.</title>
        <authorList>
            <person name="Fiedler G."/>
            <person name="Herbstmann A.-D."/>
            <person name="Doll E."/>
            <person name="Wenning M."/>
            <person name="Brinks E."/>
            <person name="Kabisch J."/>
            <person name="Breitenwieser F."/>
            <person name="Lappann M."/>
            <person name="Boehnlein C."/>
            <person name="Franz C."/>
        </authorList>
    </citation>
    <scope>NUCLEOTIDE SEQUENCE [LARGE SCALE GENOMIC DNA]</scope>
    <source>
        <strain evidence="3 5">DSM 10599</strain>
    </source>
</reference>
<accession>A0A150LAB1</accession>
<dbReference type="OrthoDB" id="2418411at2"/>
<dbReference type="Proteomes" id="UP000075666">
    <property type="component" value="Unassembled WGS sequence"/>
</dbReference>
<dbReference type="Proteomes" id="UP000595512">
    <property type="component" value="Chromosome"/>
</dbReference>
<evidence type="ECO:0000256" key="1">
    <source>
        <dbReference type="SAM" id="Phobius"/>
    </source>
</evidence>
<keyword evidence="1" id="KW-1133">Transmembrane helix</keyword>
<sequence>MAIPQSKKKVKEEPTSLKGTLIAVFIVGAFLVISWLAVFGLYLNRL</sequence>
<evidence type="ECO:0000313" key="4">
    <source>
        <dbReference type="Proteomes" id="UP000075666"/>
    </source>
</evidence>
<keyword evidence="4" id="KW-1185">Reference proteome</keyword>
<dbReference type="AlphaFoldDB" id="A0A150LAB1"/>